<dbReference type="Proteomes" id="UP000053577">
    <property type="component" value="Unassembled WGS sequence"/>
</dbReference>
<gene>
    <name evidence="1" type="ORF">DA01_05140</name>
</gene>
<sequence>MSTKSLTVPENEMLAGILKNYIGELRVEIIHTETGTYKKALHAREKILLGILRKLESAAGEGKPGSPLGNKAS</sequence>
<dbReference type="EMBL" id="JGYD01000018">
    <property type="protein sequence ID" value="KSV18029.1"/>
    <property type="molecule type" value="Genomic_DNA"/>
</dbReference>
<protein>
    <submittedName>
        <fullName evidence="1">Uncharacterized protein</fullName>
    </submittedName>
</protein>
<proteinExistence type="predicted"/>
<accession>A0A0V8M2M7</accession>
<organism evidence="1 2">
    <name type="scientific">Dehalococcoides mccartyi</name>
    <dbReference type="NCBI Taxonomy" id="61435"/>
    <lineage>
        <taxon>Bacteria</taxon>
        <taxon>Bacillati</taxon>
        <taxon>Chloroflexota</taxon>
        <taxon>Dehalococcoidia</taxon>
        <taxon>Dehalococcoidales</taxon>
        <taxon>Dehalococcoidaceae</taxon>
        <taxon>Dehalococcoides</taxon>
    </lineage>
</organism>
<dbReference type="PATRIC" id="fig|61435.5.peg.1014"/>
<evidence type="ECO:0000313" key="2">
    <source>
        <dbReference type="Proteomes" id="UP000053577"/>
    </source>
</evidence>
<dbReference type="AlphaFoldDB" id="A0A0V8M2M7"/>
<name>A0A0V8M2M7_9CHLR</name>
<reference evidence="1 2" key="1">
    <citation type="journal article" date="2015" name="Sci. Rep.">
        <title>A comparative genomics and reductive dehalogenase gene transcription study of two chloroethene-respiring bacteria, Dehalococcoides mccartyi strains MB and 11a.</title>
        <authorList>
            <person name="Low A."/>
            <person name="Shen Z."/>
            <person name="Cheng D."/>
            <person name="Rogers M.J."/>
            <person name="Lee P.K."/>
            <person name="He J."/>
        </authorList>
    </citation>
    <scope>NUCLEOTIDE SEQUENCE [LARGE SCALE GENOMIC DNA]</scope>
    <source>
        <strain evidence="1 2">MB</strain>
    </source>
</reference>
<dbReference type="OrthoDB" id="165755at2"/>
<comment type="caution">
    <text evidence="1">The sequence shown here is derived from an EMBL/GenBank/DDBJ whole genome shotgun (WGS) entry which is preliminary data.</text>
</comment>
<dbReference type="RefSeq" id="WP_041342848.1">
    <property type="nucleotide sequence ID" value="NZ_DICU01000003.1"/>
</dbReference>
<evidence type="ECO:0000313" key="1">
    <source>
        <dbReference type="EMBL" id="KSV18029.1"/>
    </source>
</evidence>